<dbReference type="GO" id="GO:0005524">
    <property type="term" value="F:ATP binding"/>
    <property type="evidence" value="ECO:0007669"/>
    <property type="project" value="UniProtKB-KW"/>
</dbReference>
<keyword evidence="6" id="KW-1185">Reference proteome</keyword>
<evidence type="ECO:0000256" key="3">
    <source>
        <dbReference type="ARBA" id="ARBA00022840"/>
    </source>
</evidence>
<reference evidence="5 6" key="1">
    <citation type="submission" date="2016-03" db="EMBL/GenBank/DDBJ databases">
        <title>Complete genome sequence of Thermococcus profundus strain DT5432.</title>
        <authorList>
            <person name="Oger P.M."/>
        </authorList>
    </citation>
    <scope>NUCLEOTIDE SEQUENCE [LARGE SCALE GENOMIC DNA]</scope>
    <source>
        <strain evidence="5 6">DT 5432</strain>
    </source>
</reference>
<dbReference type="GO" id="GO:0016887">
    <property type="term" value="F:ATP hydrolysis activity"/>
    <property type="evidence" value="ECO:0007669"/>
    <property type="project" value="InterPro"/>
</dbReference>
<dbReference type="PANTHER" id="PTHR43067:SF3">
    <property type="entry name" value="MALTOSE ABC TRANSPORTER, ATP-BINDING PROTEIN"/>
    <property type="match status" value="1"/>
</dbReference>
<sequence>MTAILDVRDLKIYYKTPVGYVKAVDGVSFDVKEGEVFGIAGESGCGKSTLVHSLILRKPPMVHMGGEALFKGRDLMKLSKEEERRIKYTELSIIPQYAMNALNPTKKIKDIVWDLAREHGAEDRREVEKLLRERLRMVKLSEKVADMYPVELSGGMRQRATMVVSTLMNPDLLIADEVTSALDVTTQRVVLELLHYFMAEGIVKSIIFVTHDLALLDKIADRVMILYAGKVAEIGPTEEIINSPGHPYTSLLLESLPKIGVHYKQTKLRGIPGYPISLLNPPSGCRFYPRCPYGMEICQHVEPKLSAVDDGHLVACHLHGGESNE</sequence>
<evidence type="ECO:0000313" key="5">
    <source>
        <dbReference type="EMBL" id="ASJ03383.1"/>
    </source>
</evidence>
<evidence type="ECO:0000256" key="2">
    <source>
        <dbReference type="ARBA" id="ARBA00022741"/>
    </source>
</evidence>
<dbReference type="PANTHER" id="PTHR43067">
    <property type="entry name" value="OLIGOPEPTIDE/DIPEPTIDE ABC TRANSPORTER, ATPASE SUBUNIT"/>
    <property type="match status" value="1"/>
</dbReference>
<dbReference type="InterPro" id="IPR003593">
    <property type="entry name" value="AAA+_ATPase"/>
</dbReference>
<accession>A0A2Z2MCW4</accession>
<dbReference type="GeneID" id="33320548"/>
<proteinExistence type="predicted"/>
<dbReference type="InterPro" id="IPR027417">
    <property type="entry name" value="P-loop_NTPase"/>
</dbReference>
<feature type="domain" description="ABC transporter" evidence="4">
    <location>
        <begin position="7"/>
        <end position="253"/>
    </location>
</feature>
<dbReference type="SUPFAM" id="SSF52540">
    <property type="entry name" value="P-loop containing nucleoside triphosphate hydrolases"/>
    <property type="match status" value="1"/>
</dbReference>
<dbReference type="PROSITE" id="PS00211">
    <property type="entry name" value="ABC_TRANSPORTER_1"/>
    <property type="match status" value="1"/>
</dbReference>
<evidence type="ECO:0000259" key="4">
    <source>
        <dbReference type="PROSITE" id="PS50893"/>
    </source>
</evidence>
<dbReference type="FunFam" id="3.40.50.300:FF:000016">
    <property type="entry name" value="Oligopeptide ABC transporter ATP-binding component"/>
    <property type="match status" value="1"/>
</dbReference>
<organism evidence="5 6">
    <name type="scientific">Thermococcus profundus</name>
    <dbReference type="NCBI Taxonomy" id="49899"/>
    <lineage>
        <taxon>Archaea</taxon>
        <taxon>Methanobacteriati</taxon>
        <taxon>Methanobacteriota</taxon>
        <taxon>Thermococci</taxon>
        <taxon>Thermococcales</taxon>
        <taxon>Thermococcaceae</taxon>
        <taxon>Thermococcus</taxon>
    </lineage>
</organism>
<dbReference type="NCBIfam" id="TIGR01727">
    <property type="entry name" value="oligo_HPY"/>
    <property type="match status" value="1"/>
</dbReference>
<dbReference type="OrthoDB" id="18209at2157"/>
<dbReference type="InterPro" id="IPR003439">
    <property type="entry name" value="ABC_transporter-like_ATP-bd"/>
</dbReference>
<dbReference type="GO" id="GO:0015833">
    <property type="term" value="P:peptide transport"/>
    <property type="evidence" value="ECO:0007669"/>
    <property type="project" value="InterPro"/>
</dbReference>
<dbReference type="Pfam" id="PF08352">
    <property type="entry name" value="oligo_HPY"/>
    <property type="match status" value="1"/>
</dbReference>
<keyword evidence="2" id="KW-0547">Nucleotide-binding</keyword>
<dbReference type="Gene3D" id="3.40.50.300">
    <property type="entry name" value="P-loop containing nucleotide triphosphate hydrolases"/>
    <property type="match status" value="1"/>
</dbReference>
<dbReference type="RefSeq" id="WP_088858639.1">
    <property type="nucleotide sequence ID" value="NZ_CP014862.1"/>
</dbReference>
<keyword evidence="1" id="KW-0813">Transport</keyword>
<evidence type="ECO:0000256" key="1">
    <source>
        <dbReference type="ARBA" id="ARBA00022448"/>
    </source>
</evidence>
<dbReference type="Pfam" id="PF00005">
    <property type="entry name" value="ABC_tran"/>
    <property type="match status" value="1"/>
</dbReference>
<dbReference type="InterPro" id="IPR017871">
    <property type="entry name" value="ABC_transporter-like_CS"/>
</dbReference>
<gene>
    <name evidence="5" type="ORF">A3L09_08985</name>
</gene>
<dbReference type="PROSITE" id="PS50893">
    <property type="entry name" value="ABC_TRANSPORTER_2"/>
    <property type="match status" value="1"/>
</dbReference>
<dbReference type="Proteomes" id="UP000250179">
    <property type="component" value="Chromosome"/>
</dbReference>
<protein>
    <submittedName>
        <fullName evidence="5">Dipeptide/oligopeptide/nickel ABC transporter ATP-binding protein</fullName>
    </submittedName>
</protein>
<dbReference type="EMBL" id="CP014862">
    <property type="protein sequence ID" value="ASJ03383.1"/>
    <property type="molecule type" value="Genomic_DNA"/>
</dbReference>
<keyword evidence="3 5" id="KW-0067">ATP-binding</keyword>
<name>A0A2Z2MCW4_THEPR</name>
<dbReference type="CDD" id="cd03257">
    <property type="entry name" value="ABC_NikE_OppD_transporters"/>
    <property type="match status" value="1"/>
</dbReference>
<dbReference type="SMART" id="SM00382">
    <property type="entry name" value="AAA"/>
    <property type="match status" value="1"/>
</dbReference>
<dbReference type="KEGG" id="tprf:A3L09_08985"/>
<dbReference type="InterPro" id="IPR013563">
    <property type="entry name" value="Oligopep_ABC_C"/>
</dbReference>
<dbReference type="AlphaFoldDB" id="A0A2Z2MCW4"/>
<evidence type="ECO:0000313" key="6">
    <source>
        <dbReference type="Proteomes" id="UP000250179"/>
    </source>
</evidence>